<organism evidence="11 12">
    <name type="scientific">Paenibacillus anseongense</name>
    <dbReference type="NCBI Taxonomy" id="2682845"/>
    <lineage>
        <taxon>Bacteria</taxon>
        <taxon>Bacillati</taxon>
        <taxon>Bacillota</taxon>
        <taxon>Bacilli</taxon>
        <taxon>Bacillales</taxon>
        <taxon>Paenibacillaceae</taxon>
        <taxon>Paenibacillus</taxon>
    </lineage>
</organism>
<dbReference type="PANTHER" id="PTHR23076:SF97">
    <property type="entry name" value="ATP-DEPENDENT ZINC METALLOPROTEASE YME1L1"/>
    <property type="match status" value="1"/>
</dbReference>
<dbReference type="Proteomes" id="UP000467637">
    <property type="component" value="Unassembled WGS sequence"/>
</dbReference>
<dbReference type="InterPro" id="IPR003959">
    <property type="entry name" value="ATPase_AAA_core"/>
</dbReference>
<evidence type="ECO:0000256" key="4">
    <source>
        <dbReference type="ARBA" id="ARBA00022723"/>
    </source>
</evidence>
<dbReference type="Gene3D" id="1.10.8.60">
    <property type="match status" value="1"/>
</dbReference>
<evidence type="ECO:0000313" key="11">
    <source>
        <dbReference type="EMBL" id="MVQ36159.1"/>
    </source>
</evidence>
<evidence type="ECO:0000256" key="6">
    <source>
        <dbReference type="ARBA" id="ARBA00022833"/>
    </source>
</evidence>
<dbReference type="RefSeq" id="WP_157320026.1">
    <property type="nucleotide sequence ID" value="NZ_WSEM01000015.1"/>
</dbReference>
<feature type="domain" description="AAA+ ATPase" evidence="10">
    <location>
        <begin position="106"/>
        <end position="250"/>
    </location>
</feature>
<proteinExistence type="inferred from homology"/>
<name>A0ABW9U7U8_9BACL</name>
<keyword evidence="5" id="KW-0378">Hydrolase</keyword>
<evidence type="ECO:0000256" key="9">
    <source>
        <dbReference type="SAM" id="Phobius"/>
    </source>
</evidence>
<keyword evidence="8" id="KW-0067">ATP-binding</keyword>
<keyword evidence="12" id="KW-1185">Reference proteome</keyword>
<dbReference type="InterPro" id="IPR000642">
    <property type="entry name" value="Peptidase_M41"/>
</dbReference>
<keyword evidence="3" id="KW-0645">Protease</keyword>
<evidence type="ECO:0000256" key="2">
    <source>
        <dbReference type="ARBA" id="ARBA00010044"/>
    </source>
</evidence>
<keyword evidence="6" id="KW-0862">Zinc</keyword>
<dbReference type="Gene3D" id="1.20.58.760">
    <property type="entry name" value="Peptidase M41"/>
    <property type="match status" value="1"/>
</dbReference>
<keyword evidence="9" id="KW-0472">Membrane</keyword>
<reference evidence="11 12" key="1">
    <citation type="submission" date="2019-12" db="EMBL/GenBank/DDBJ databases">
        <authorList>
            <person name="Huq M.A."/>
        </authorList>
    </citation>
    <scope>NUCLEOTIDE SEQUENCE [LARGE SCALE GENOMIC DNA]</scope>
    <source>
        <strain evidence="11 12">MAH-34</strain>
    </source>
</reference>
<dbReference type="InterPro" id="IPR003593">
    <property type="entry name" value="AAA+_ATPase"/>
</dbReference>
<dbReference type="SUPFAM" id="SSF52540">
    <property type="entry name" value="P-loop containing nucleoside triphosphate hydrolases"/>
    <property type="match status" value="1"/>
</dbReference>
<dbReference type="EMBL" id="WSEM01000015">
    <property type="protein sequence ID" value="MVQ36159.1"/>
    <property type="molecule type" value="Genomic_DNA"/>
</dbReference>
<comment type="similarity">
    <text evidence="8">Belongs to the AAA ATPase family.</text>
</comment>
<dbReference type="InterPro" id="IPR037219">
    <property type="entry name" value="Peptidase_M41-like"/>
</dbReference>
<evidence type="ECO:0000256" key="5">
    <source>
        <dbReference type="ARBA" id="ARBA00022801"/>
    </source>
</evidence>
<dbReference type="InterPro" id="IPR041569">
    <property type="entry name" value="AAA_lid_3"/>
</dbReference>
<evidence type="ECO:0000256" key="7">
    <source>
        <dbReference type="ARBA" id="ARBA00023049"/>
    </source>
</evidence>
<dbReference type="Pfam" id="PF17862">
    <property type="entry name" value="AAA_lid_3"/>
    <property type="match status" value="1"/>
</dbReference>
<dbReference type="PROSITE" id="PS00674">
    <property type="entry name" value="AAA"/>
    <property type="match status" value="1"/>
</dbReference>
<evidence type="ECO:0000256" key="1">
    <source>
        <dbReference type="ARBA" id="ARBA00001947"/>
    </source>
</evidence>
<comment type="cofactor">
    <cofactor evidence="1">
        <name>Zn(2+)</name>
        <dbReference type="ChEBI" id="CHEBI:29105"/>
    </cofactor>
</comment>
<sequence length="503" mass="55324">MSKIYKEIGIGAIPVLLVFLIFLGVNIIPILFVGVLGVSLFYMIRGRGGIGISGGGGGGDRKSKTRTPAFLTFDEIGGQDRAKKELTEALDFLIKHEEIKKLGIRPLKGILLTGPPGTGKTLMAKAAAHYTNSVYLAASGSEFVEMYVGVGASRVRDLFKEARSRAVKEGKDNAIIFIDEIDVIGGKRDGGQQREYDQTLNQLLTEMDGIHTNDAPRILIMAATNRKEMLDSALLRPGRFDRHIEVDLPDKKGRLSILNIHVKNKPLAVGVSLDTVAEQTFGFSGAQLEGVLNEGAIYAMREDKKEIEQHHLASAIDKVMMGERTDKETAQDEKERVAYHELGHAIIAELVRPGSVSQVTVSPRGKALGYVRHNPPKDHYLYTKDYIEQQIMIALGGAAAEEIFYGGRSTGSRNDFEQALSMVRNMMDSGLTSLGIIDREMVTKDQLMKENTAILDALMIRTKSLLEQQRNVFDHSFAILMGEEVISGDTFRKLFDASVIQSA</sequence>
<keyword evidence="9" id="KW-0812">Transmembrane</keyword>
<dbReference type="InterPro" id="IPR003960">
    <property type="entry name" value="ATPase_AAA_CS"/>
</dbReference>
<accession>A0ABW9U7U8</accession>
<dbReference type="InterPro" id="IPR027417">
    <property type="entry name" value="P-loop_NTPase"/>
</dbReference>
<evidence type="ECO:0000259" key="10">
    <source>
        <dbReference type="SMART" id="SM00382"/>
    </source>
</evidence>
<dbReference type="PANTHER" id="PTHR23076">
    <property type="entry name" value="METALLOPROTEASE M41 FTSH"/>
    <property type="match status" value="1"/>
</dbReference>
<keyword evidence="4" id="KW-0479">Metal-binding</keyword>
<gene>
    <name evidence="11" type="ORF">GON05_16175</name>
</gene>
<protein>
    <submittedName>
        <fullName evidence="11">AAA family ATPase</fullName>
    </submittedName>
</protein>
<evidence type="ECO:0000313" key="12">
    <source>
        <dbReference type="Proteomes" id="UP000467637"/>
    </source>
</evidence>
<dbReference type="Pfam" id="PF01434">
    <property type="entry name" value="Peptidase_M41"/>
    <property type="match status" value="1"/>
</dbReference>
<evidence type="ECO:0000256" key="3">
    <source>
        <dbReference type="ARBA" id="ARBA00022670"/>
    </source>
</evidence>
<comment type="caution">
    <text evidence="11">The sequence shown here is derived from an EMBL/GenBank/DDBJ whole genome shotgun (WGS) entry which is preliminary data.</text>
</comment>
<keyword evidence="7" id="KW-0482">Metalloprotease</keyword>
<dbReference type="Gene3D" id="3.40.50.300">
    <property type="entry name" value="P-loop containing nucleotide triphosphate hydrolases"/>
    <property type="match status" value="1"/>
</dbReference>
<dbReference type="Pfam" id="PF00004">
    <property type="entry name" value="AAA"/>
    <property type="match status" value="1"/>
</dbReference>
<evidence type="ECO:0000256" key="8">
    <source>
        <dbReference type="RuleBase" id="RU003651"/>
    </source>
</evidence>
<keyword evidence="9" id="KW-1133">Transmembrane helix</keyword>
<dbReference type="SMART" id="SM00382">
    <property type="entry name" value="AAA"/>
    <property type="match status" value="1"/>
</dbReference>
<comment type="similarity">
    <text evidence="2">In the C-terminal section; belongs to the peptidase M41 family.</text>
</comment>
<dbReference type="SUPFAM" id="SSF140990">
    <property type="entry name" value="FtsH protease domain-like"/>
    <property type="match status" value="1"/>
</dbReference>
<feature type="transmembrane region" description="Helical" evidence="9">
    <location>
        <begin position="12"/>
        <end position="44"/>
    </location>
</feature>
<keyword evidence="8" id="KW-0547">Nucleotide-binding</keyword>